<reference evidence="2" key="2">
    <citation type="submission" date="2016-05" db="EMBL/GenBank/DDBJ databases">
        <title>Comparative analysis highlights variable genome content of wheat rusts and divergence of the mating loci.</title>
        <authorList>
            <person name="Cuomo C.A."/>
            <person name="Bakkeren G."/>
            <person name="Szabo L."/>
            <person name="Khalil H."/>
            <person name="Joly D."/>
            <person name="Goldberg J."/>
            <person name="Young S."/>
            <person name="Zeng Q."/>
            <person name="Fellers J."/>
        </authorList>
    </citation>
    <scope>NUCLEOTIDE SEQUENCE [LARGE SCALE GENOMIC DNA]</scope>
    <source>
        <strain evidence="2">1-1 BBBD Race 1</strain>
    </source>
</reference>
<reference evidence="3 4" key="3">
    <citation type="journal article" date="2017" name="G3 (Bethesda)">
        <title>Comparative analysis highlights variable genome content of wheat rusts and divergence of the mating loci.</title>
        <authorList>
            <person name="Cuomo C.A."/>
            <person name="Bakkeren G."/>
            <person name="Khalil H.B."/>
            <person name="Panwar V."/>
            <person name="Joly D."/>
            <person name="Linning R."/>
            <person name="Sakthikumar S."/>
            <person name="Song X."/>
            <person name="Adiconis X."/>
            <person name="Fan L."/>
            <person name="Goldberg J.M."/>
            <person name="Levin J.Z."/>
            <person name="Young S."/>
            <person name="Zeng Q."/>
            <person name="Anikster Y."/>
            <person name="Bruce M."/>
            <person name="Wang M."/>
            <person name="Yin C."/>
            <person name="McCallum B."/>
            <person name="Szabo L.J."/>
            <person name="Hulbert S."/>
            <person name="Chen X."/>
            <person name="Fellers J.P."/>
        </authorList>
    </citation>
    <scope>NUCLEOTIDE SEQUENCE</scope>
    <source>
        <strain evidence="3">isolate 1-1 / race 1 (BBBD)</strain>
        <strain evidence="4">Isolate 1-1 / race 1 (BBBD)</strain>
    </source>
</reference>
<keyword evidence="4" id="KW-1185">Reference proteome</keyword>
<dbReference type="VEuPathDB" id="FungiDB:PTTG_29984"/>
<feature type="region of interest" description="Disordered" evidence="1">
    <location>
        <begin position="13"/>
        <end position="34"/>
    </location>
</feature>
<organism evidence="2">
    <name type="scientific">Puccinia triticina (isolate 1-1 / race 1 (BBBD))</name>
    <name type="common">Brown leaf rust fungus</name>
    <dbReference type="NCBI Taxonomy" id="630390"/>
    <lineage>
        <taxon>Eukaryota</taxon>
        <taxon>Fungi</taxon>
        <taxon>Dikarya</taxon>
        <taxon>Basidiomycota</taxon>
        <taxon>Pucciniomycotina</taxon>
        <taxon>Pucciniomycetes</taxon>
        <taxon>Pucciniales</taxon>
        <taxon>Pucciniaceae</taxon>
        <taxon>Puccinia</taxon>
    </lineage>
</organism>
<evidence type="ECO:0008006" key="5">
    <source>
        <dbReference type="Google" id="ProtNLM"/>
    </source>
</evidence>
<dbReference type="AlphaFoldDB" id="A0A180G0Q5"/>
<evidence type="ECO:0000313" key="3">
    <source>
        <dbReference type="EnsemblFungi" id="PTTG_29984-t43_1-p1"/>
    </source>
</evidence>
<name>A0A180G0Q5_PUCT1</name>
<reference evidence="2" key="1">
    <citation type="submission" date="2009-11" db="EMBL/GenBank/DDBJ databases">
        <authorList>
            <consortium name="The Broad Institute Genome Sequencing Platform"/>
            <person name="Ward D."/>
            <person name="Feldgarden M."/>
            <person name="Earl A."/>
            <person name="Young S.K."/>
            <person name="Zeng Q."/>
            <person name="Koehrsen M."/>
            <person name="Alvarado L."/>
            <person name="Berlin A."/>
            <person name="Bochicchio J."/>
            <person name="Borenstein D."/>
            <person name="Chapman S.B."/>
            <person name="Chen Z."/>
            <person name="Engels R."/>
            <person name="Freedman E."/>
            <person name="Gellesch M."/>
            <person name="Goldberg J."/>
            <person name="Griggs A."/>
            <person name="Gujja S."/>
            <person name="Heilman E."/>
            <person name="Heiman D."/>
            <person name="Hepburn T."/>
            <person name="Howarth C."/>
            <person name="Jen D."/>
            <person name="Larson L."/>
            <person name="Lewis B."/>
            <person name="Mehta T."/>
            <person name="Park D."/>
            <person name="Pearson M."/>
            <person name="Roberts A."/>
            <person name="Saif S."/>
            <person name="Shea T."/>
            <person name="Shenoy N."/>
            <person name="Sisk P."/>
            <person name="Stolte C."/>
            <person name="Sykes S."/>
            <person name="Thomson T."/>
            <person name="Walk T."/>
            <person name="White J."/>
            <person name="Yandava C."/>
            <person name="Izard J."/>
            <person name="Baranova O.V."/>
            <person name="Blanton J.M."/>
            <person name="Tanner A.C."/>
            <person name="Dewhirst F.E."/>
            <person name="Haas B."/>
            <person name="Nusbaum C."/>
            <person name="Birren B."/>
        </authorList>
    </citation>
    <scope>NUCLEOTIDE SEQUENCE [LARGE SCALE GENOMIC DNA]</scope>
    <source>
        <strain evidence="2">1-1 BBBD Race 1</strain>
    </source>
</reference>
<dbReference type="EMBL" id="ADAS02001334">
    <property type="protein sequence ID" value="OAV86286.1"/>
    <property type="molecule type" value="Genomic_DNA"/>
</dbReference>
<dbReference type="EnsemblFungi" id="PTTG_29984-t43_1">
    <property type="protein sequence ID" value="PTTG_29984-t43_1-p1"/>
    <property type="gene ID" value="PTTG_29984"/>
</dbReference>
<feature type="region of interest" description="Disordered" evidence="1">
    <location>
        <begin position="409"/>
        <end position="465"/>
    </location>
</feature>
<evidence type="ECO:0000256" key="1">
    <source>
        <dbReference type="SAM" id="MobiDB-lite"/>
    </source>
</evidence>
<feature type="compositionally biased region" description="Basic and acidic residues" evidence="1">
    <location>
        <begin position="430"/>
        <end position="442"/>
    </location>
</feature>
<evidence type="ECO:0000313" key="4">
    <source>
        <dbReference type="Proteomes" id="UP000005240"/>
    </source>
</evidence>
<dbReference type="Proteomes" id="UP000005240">
    <property type="component" value="Unassembled WGS sequence"/>
</dbReference>
<evidence type="ECO:0000313" key="2">
    <source>
        <dbReference type="EMBL" id="OAV86286.1"/>
    </source>
</evidence>
<protein>
    <recommendedName>
        <fullName evidence="5">Retrotransposon gag domain-containing protein</fullName>
    </recommendedName>
</protein>
<gene>
    <name evidence="2" type="ORF">PTTG_29984</name>
</gene>
<accession>A0A180G0Q5</accession>
<sequence length="490" mass="54296">MSEPLVISPITPVRVSPRFSPSPPPAQSTGPQAIHPPIRPHSTSFFSTNSPSPFNHNSPTFINFSPFPIPGHDLPIPGVDVPFAGPIGQITVAGASGHQGGQQDEDISALLSNLCVKNLAQSSQIQSQAASIALLSAQAQQDKKAIKDLQSDNKNIKDVFHGELLKFQLSQNKSLAHLRGMFDGFKEGFDSRVGRLELKPLVQEHPRIFIEPPHEAGVYFTGMPRETNNFCFSMRNAFEQIGEQFNSEKQKVLWISGYFRSNTGSMEESVPSFVWWRGLLSENVSALGLPTLKASAKMEYVLPQLRYCESFITAIEHTFEDHHELERAEAAFFAVRQGNKTIEEFNILFNALLHPLKLTDRSKCVAYNKAIDPNIIKLALFRGRWDESFTLEARQEIAETVAKNVASVSKTLDPRSAQKQQGGQGSHGGHPSDNRVRQESRTRPSVQSATPRPPQHSKLPDGDPMDVNEVLALLKEADFSHQDFCQACVD</sequence>
<proteinExistence type="predicted"/>
<dbReference type="STRING" id="630390.A0A180G0Q5"/>
<reference evidence="3" key="4">
    <citation type="submission" date="2025-05" db="UniProtKB">
        <authorList>
            <consortium name="EnsemblFungi"/>
        </authorList>
    </citation>
    <scope>IDENTIFICATION</scope>
    <source>
        <strain evidence="3">isolate 1-1 / race 1 (BBBD)</strain>
    </source>
</reference>